<sequence>MPQAVSFSGASGRTGTYVPDATSSVGLRAKLDRYEKQLSDCVNCASAKTPEGKADIAAISAKIDEVKRTIAGTSNGEGRAAPADENQAVAVASTMSPLGNRIDTYA</sequence>
<protein>
    <submittedName>
        <fullName evidence="2">Uncharacterized protein</fullName>
    </submittedName>
</protein>
<evidence type="ECO:0000313" key="3">
    <source>
        <dbReference type="Proteomes" id="UP001204151"/>
    </source>
</evidence>
<comment type="caution">
    <text evidence="2">The sequence shown here is derived from an EMBL/GenBank/DDBJ whole genome shotgun (WGS) entry which is preliminary data.</text>
</comment>
<feature type="compositionally biased region" description="Polar residues" evidence="1">
    <location>
        <begin position="1"/>
        <end position="14"/>
    </location>
</feature>
<reference evidence="2 3" key="1">
    <citation type="submission" date="2022-08" db="EMBL/GenBank/DDBJ databases">
        <title>Reclassification of Massilia species as members of the genera Telluria, Duganella, Pseudoduganella, Mokoshia gen. nov. and Zemynaea gen. nov. using orthogonal and non-orthogonal genome-based approaches.</title>
        <authorList>
            <person name="Bowman J.P."/>
        </authorList>
    </citation>
    <scope>NUCLEOTIDE SEQUENCE [LARGE SCALE GENOMIC DNA]</scope>
    <source>
        <strain evidence="2 3">JCM 31316</strain>
    </source>
</reference>
<keyword evidence="3" id="KW-1185">Reference proteome</keyword>
<evidence type="ECO:0000313" key="2">
    <source>
        <dbReference type="EMBL" id="MCS0584966.1"/>
    </source>
</evidence>
<dbReference type="EMBL" id="JANUGW010000027">
    <property type="protein sequence ID" value="MCS0584966.1"/>
    <property type="molecule type" value="Genomic_DNA"/>
</dbReference>
<proteinExistence type="predicted"/>
<accession>A0ABT1ZYG7</accession>
<evidence type="ECO:0000256" key="1">
    <source>
        <dbReference type="SAM" id="MobiDB-lite"/>
    </source>
</evidence>
<dbReference type="RefSeq" id="WP_258819505.1">
    <property type="nucleotide sequence ID" value="NZ_JANUGW010000027.1"/>
</dbReference>
<gene>
    <name evidence="2" type="ORF">NX784_25585</name>
</gene>
<feature type="region of interest" description="Disordered" evidence="1">
    <location>
        <begin position="1"/>
        <end position="21"/>
    </location>
</feature>
<dbReference type="Proteomes" id="UP001204151">
    <property type="component" value="Unassembled WGS sequence"/>
</dbReference>
<name>A0ABT1ZYG7_9BURK</name>
<organism evidence="2 3">
    <name type="scientific">Massilia pinisoli</name>
    <dbReference type="NCBI Taxonomy" id="1772194"/>
    <lineage>
        <taxon>Bacteria</taxon>
        <taxon>Pseudomonadati</taxon>
        <taxon>Pseudomonadota</taxon>
        <taxon>Betaproteobacteria</taxon>
        <taxon>Burkholderiales</taxon>
        <taxon>Oxalobacteraceae</taxon>
        <taxon>Telluria group</taxon>
        <taxon>Massilia</taxon>
    </lineage>
</organism>